<reference evidence="3" key="1">
    <citation type="journal article" date="2019" name="Int. J. Syst. Evol. Microbiol.">
        <title>The Global Catalogue of Microorganisms (GCM) 10K type strain sequencing project: providing services to taxonomists for standard genome sequencing and annotation.</title>
        <authorList>
            <consortium name="The Broad Institute Genomics Platform"/>
            <consortium name="The Broad Institute Genome Sequencing Center for Infectious Disease"/>
            <person name="Wu L."/>
            <person name="Ma J."/>
        </authorList>
    </citation>
    <scope>NUCLEOTIDE SEQUENCE [LARGE SCALE GENOMIC DNA]</scope>
    <source>
        <strain evidence="3">CCUG 58938</strain>
    </source>
</reference>
<feature type="transmembrane region" description="Helical" evidence="1">
    <location>
        <begin position="103"/>
        <end position="123"/>
    </location>
</feature>
<evidence type="ECO:0008006" key="4">
    <source>
        <dbReference type="Google" id="ProtNLM"/>
    </source>
</evidence>
<feature type="transmembrane region" description="Helical" evidence="1">
    <location>
        <begin position="12"/>
        <end position="31"/>
    </location>
</feature>
<proteinExistence type="predicted"/>
<organism evidence="2 3">
    <name type="scientific">Ohtaekwangia kribbensis</name>
    <dbReference type="NCBI Taxonomy" id="688913"/>
    <lineage>
        <taxon>Bacteria</taxon>
        <taxon>Pseudomonadati</taxon>
        <taxon>Bacteroidota</taxon>
        <taxon>Cytophagia</taxon>
        <taxon>Cytophagales</taxon>
        <taxon>Fulvivirgaceae</taxon>
        <taxon>Ohtaekwangia</taxon>
    </lineage>
</organism>
<keyword evidence="3" id="KW-1185">Reference proteome</keyword>
<feature type="transmembrane region" description="Helical" evidence="1">
    <location>
        <begin position="367"/>
        <end position="396"/>
    </location>
</feature>
<evidence type="ECO:0000313" key="2">
    <source>
        <dbReference type="EMBL" id="MFD1001333.1"/>
    </source>
</evidence>
<feature type="transmembrane region" description="Helical" evidence="1">
    <location>
        <begin position="193"/>
        <end position="214"/>
    </location>
</feature>
<evidence type="ECO:0000313" key="3">
    <source>
        <dbReference type="Proteomes" id="UP001597112"/>
    </source>
</evidence>
<keyword evidence="1" id="KW-1133">Transmembrane helix</keyword>
<keyword evidence="1" id="KW-0472">Membrane</keyword>
<dbReference type="RefSeq" id="WP_377580938.1">
    <property type="nucleotide sequence ID" value="NZ_JBHTKA010000007.1"/>
</dbReference>
<feature type="transmembrane region" description="Helical" evidence="1">
    <location>
        <begin position="329"/>
        <end position="347"/>
    </location>
</feature>
<feature type="transmembrane region" description="Helical" evidence="1">
    <location>
        <begin position="168"/>
        <end position="186"/>
    </location>
</feature>
<feature type="transmembrane region" description="Helical" evidence="1">
    <location>
        <begin position="43"/>
        <end position="60"/>
    </location>
</feature>
<keyword evidence="1" id="KW-0812">Transmembrane</keyword>
<protein>
    <recommendedName>
        <fullName evidence="4">Glycosyltransferase RgtA/B/C/D-like domain-containing protein</fullName>
    </recommendedName>
</protein>
<accession>A0ABW3K5Q2</accession>
<evidence type="ECO:0000256" key="1">
    <source>
        <dbReference type="SAM" id="Phobius"/>
    </source>
</evidence>
<feature type="transmembrane region" description="Helical" evidence="1">
    <location>
        <begin position="408"/>
        <end position="426"/>
    </location>
</feature>
<feature type="transmembrane region" description="Helical" evidence="1">
    <location>
        <begin position="66"/>
        <end position="82"/>
    </location>
</feature>
<dbReference type="EMBL" id="JBHTKA010000007">
    <property type="protein sequence ID" value="MFD1001333.1"/>
    <property type="molecule type" value="Genomic_DNA"/>
</dbReference>
<feature type="transmembrane region" description="Helical" evidence="1">
    <location>
        <begin position="432"/>
        <end position="451"/>
    </location>
</feature>
<sequence length="648" mass="74258">MMIELILKNLLYVILFLSISMSVGFGVLRFLRFKVEKSYGGAFKIFLIGFFLIVTLFALVKSRGATVLLGFVLIGVFLWWDNRVSRQTVFAERTQGDMTTFFLLKRLLELSIVSLAVIVYRTAFMDTGGYFIEHVYNDYIFYGKLSKYLLETGIENAEFDYIFFDHNVVPYHYVDIWINSLLIYVTRQNAVELMILSSYTIGIVGIWLGLIALLETWFGVTYYSKIIALFLLFATGIFWGAIISIPFLQSADVFAKHSVNYSKLFPIYWMVILVILLYRESNTFRSKFIVSILLALPIINVSSAPGVFLVLFLFFVNELFRKGFLKWEIALKAIIIVLFIAIFYKTGQSDAGGDWSFDYHEYTSATYIKTFINVVGGTVIQVFLLYLPIFLVLLFTARQYGFKKVRDVLLTLGVTFFAFVIPWGLFHRNANSVQLFSNTMIPFITCFLIAIGCDIVKSVNNKMYRNSILAAMLLLPVIGLLKDVTERKALANSVSVTESSVQECVEFFSAKVKKPVGVFFSSDTNWATKALPFGALDMKLQQFVNRDSFHTISLSILDIPLDSSSIHFANEKEQIKNALFYRYLEKQPSYSPENIATLQQKFIKDFNIEYVLTNYNYSLPDDKKRYLEPLYDAPAINLKVYSVIRGKL</sequence>
<comment type="caution">
    <text evidence="2">The sequence shown here is derived from an EMBL/GenBank/DDBJ whole genome shotgun (WGS) entry which is preliminary data.</text>
</comment>
<feature type="transmembrane region" description="Helical" evidence="1">
    <location>
        <begin position="290"/>
        <end position="317"/>
    </location>
</feature>
<feature type="transmembrane region" description="Helical" evidence="1">
    <location>
        <begin position="226"/>
        <end position="248"/>
    </location>
</feature>
<feature type="transmembrane region" description="Helical" evidence="1">
    <location>
        <begin position="260"/>
        <end position="278"/>
    </location>
</feature>
<name>A0ABW3K5Q2_9BACT</name>
<dbReference type="Proteomes" id="UP001597112">
    <property type="component" value="Unassembled WGS sequence"/>
</dbReference>
<gene>
    <name evidence="2" type="ORF">ACFQ21_18530</name>
</gene>